<keyword evidence="3" id="KW-1185">Reference proteome</keyword>
<dbReference type="InterPro" id="IPR001128">
    <property type="entry name" value="Cyt_P450"/>
</dbReference>
<dbReference type="SUPFAM" id="SSF48264">
    <property type="entry name" value="Cytochrome P450"/>
    <property type="match status" value="1"/>
</dbReference>
<dbReference type="Gene3D" id="1.10.630.10">
    <property type="entry name" value="Cytochrome P450"/>
    <property type="match status" value="1"/>
</dbReference>
<evidence type="ECO:0000256" key="1">
    <source>
        <dbReference type="SAM" id="MobiDB-lite"/>
    </source>
</evidence>
<dbReference type="HOGENOM" id="CLU_1124559_0_0_1"/>
<dbReference type="GO" id="GO:0005506">
    <property type="term" value="F:iron ion binding"/>
    <property type="evidence" value="ECO:0007669"/>
    <property type="project" value="InterPro"/>
</dbReference>
<dbReference type="AlphaFoldDB" id="A0A0D2E7Z2"/>
<dbReference type="EMBL" id="KN847322">
    <property type="protein sequence ID" value="KIW50830.1"/>
    <property type="molecule type" value="Genomic_DNA"/>
</dbReference>
<evidence type="ECO:0000313" key="2">
    <source>
        <dbReference type="EMBL" id="KIW50830.1"/>
    </source>
</evidence>
<organism evidence="2 3">
    <name type="scientific">Exophiala xenobiotica</name>
    <dbReference type="NCBI Taxonomy" id="348802"/>
    <lineage>
        <taxon>Eukaryota</taxon>
        <taxon>Fungi</taxon>
        <taxon>Dikarya</taxon>
        <taxon>Ascomycota</taxon>
        <taxon>Pezizomycotina</taxon>
        <taxon>Eurotiomycetes</taxon>
        <taxon>Chaetothyriomycetidae</taxon>
        <taxon>Chaetothyriales</taxon>
        <taxon>Herpotrichiellaceae</taxon>
        <taxon>Exophiala</taxon>
    </lineage>
</organism>
<dbReference type="RefSeq" id="XP_013311414.1">
    <property type="nucleotide sequence ID" value="XM_013455960.1"/>
</dbReference>
<dbReference type="InterPro" id="IPR036396">
    <property type="entry name" value="Cyt_P450_sf"/>
</dbReference>
<gene>
    <name evidence="2" type="ORF">PV05_09616</name>
</gene>
<dbReference type="GeneID" id="25331524"/>
<name>A0A0D2E7Z2_9EURO</name>
<feature type="region of interest" description="Disordered" evidence="1">
    <location>
        <begin position="1"/>
        <end position="22"/>
    </location>
</feature>
<feature type="compositionally biased region" description="Polar residues" evidence="1">
    <location>
        <begin position="1"/>
        <end position="18"/>
    </location>
</feature>
<dbReference type="GO" id="GO:0016705">
    <property type="term" value="F:oxidoreductase activity, acting on paired donors, with incorporation or reduction of molecular oxygen"/>
    <property type="evidence" value="ECO:0007669"/>
    <property type="project" value="InterPro"/>
</dbReference>
<evidence type="ECO:0000313" key="3">
    <source>
        <dbReference type="Proteomes" id="UP000054342"/>
    </source>
</evidence>
<accession>A0A0D2E7Z2</accession>
<reference evidence="2 3" key="1">
    <citation type="submission" date="2015-01" db="EMBL/GenBank/DDBJ databases">
        <title>The Genome Sequence of Exophiala xenobiotica CBS118157.</title>
        <authorList>
            <consortium name="The Broad Institute Genomics Platform"/>
            <person name="Cuomo C."/>
            <person name="de Hoog S."/>
            <person name="Gorbushina A."/>
            <person name="Stielow B."/>
            <person name="Teixiera M."/>
            <person name="Abouelleil A."/>
            <person name="Chapman S.B."/>
            <person name="Priest M."/>
            <person name="Young S.K."/>
            <person name="Wortman J."/>
            <person name="Nusbaum C."/>
            <person name="Birren B."/>
        </authorList>
    </citation>
    <scope>NUCLEOTIDE SEQUENCE [LARGE SCALE GENOMIC DNA]</scope>
    <source>
        <strain evidence="2 3">CBS 118157</strain>
    </source>
</reference>
<dbReference type="Proteomes" id="UP000054342">
    <property type="component" value="Unassembled WGS sequence"/>
</dbReference>
<dbReference type="GO" id="GO:0004497">
    <property type="term" value="F:monooxygenase activity"/>
    <property type="evidence" value="ECO:0007669"/>
    <property type="project" value="InterPro"/>
</dbReference>
<protein>
    <submittedName>
        <fullName evidence="2">Uncharacterized protein</fullName>
    </submittedName>
</protein>
<dbReference type="STRING" id="348802.A0A0D2E7Z2"/>
<proteinExistence type="predicted"/>
<dbReference type="GO" id="GO:0020037">
    <property type="term" value="F:heme binding"/>
    <property type="evidence" value="ECO:0007669"/>
    <property type="project" value="InterPro"/>
</dbReference>
<dbReference type="OrthoDB" id="2789670at2759"/>
<dbReference type="Pfam" id="PF00067">
    <property type="entry name" value="p450"/>
    <property type="match status" value="1"/>
</dbReference>
<sequence>MLVNNTRSQNRGRNNGDVTTRDWRRPISSLGMRLEDRGKAAASWEIHAGSASASIACIFQHTRSIYDIYSHSASDILKDVYYDAIEGPFRSSGNTRSREVHIRKRRTIASSFSPKGVAEYEAPVTKAVQCLLDRFDKLYAQHGVRGFNATPWIHMFTWDAIGDVVFGESFHFLEKGNDTCVAETLEGEQHEVHAITSFLGGVQYANNLGYLGTDLAKWLKKNVLYCSYGAKMGANFSNISIHKIRRR</sequence>